<evidence type="ECO:0000256" key="3">
    <source>
        <dbReference type="ARBA" id="ARBA00022741"/>
    </source>
</evidence>
<evidence type="ECO:0000256" key="7">
    <source>
        <dbReference type="ARBA" id="ARBA00048696"/>
    </source>
</evidence>
<evidence type="ECO:0000256" key="6">
    <source>
        <dbReference type="ARBA" id="ARBA00047939"/>
    </source>
</evidence>
<dbReference type="EC" id="2.7.7.108" evidence="5"/>
<dbReference type="GO" id="GO:0051302">
    <property type="term" value="P:regulation of cell division"/>
    <property type="evidence" value="ECO:0007669"/>
    <property type="project" value="TreeGrafter"/>
</dbReference>
<protein>
    <recommendedName>
        <fullName evidence="5">protein adenylyltransferase</fullName>
        <ecNumber evidence="5">2.7.7.108</ecNumber>
    </recommendedName>
</protein>
<keyword evidence="2" id="KW-0548">Nucleotidyltransferase</keyword>
<organism evidence="9 10">
    <name type="scientific">Gordonibacter massiliensis</name>
    <name type="common">ex Traore et al. 2017</name>
    <dbReference type="NCBI Taxonomy" id="1841863"/>
    <lineage>
        <taxon>Bacteria</taxon>
        <taxon>Bacillati</taxon>
        <taxon>Actinomycetota</taxon>
        <taxon>Coriobacteriia</taxon>
        <taxon>Eggerthellales</taxon>
        <taxon>Eggerthellaceae</taxon>
        <taxon>Gordonibacter</taxon>
    </lineage>
</organism>
<dbReference type="Pfam" id="PF02661">
    <property type="entry name" value="Fic"/>
    <property type="match status" value="1"/>
</dbReference>
<dbReference type="GO" id="GO:0005524">
    <property type="term" value="F:ATP binding"/>
    <property type="evidence" value="ECO:0007669"/>
    <property type="project" value="UniProtKB-KW"/>
</dbReference>
<keyword evidence="1" id="KW-0808">Transferase</keyword>
<evidence type="ECO:0000313" key="9">
    <source>
        <dbReference type="EMBL" id="MBC2889620.1"/>
    </source>
</evidence>
<feature type="domain" description="Fido" evidence="8">
    <location>
        <begin position="110"/>
        <end position="262"/>
    </location>
</feature>
<gene>
    <name evidence="9" type="ORF">H7313_09740</name>
</gene>
<accession>A0A842JKH9</accession>
<keyword evidence="4" id="KW-0067">ATP-binding</keyword>
<evidence type="ECO:0000259" key="8">
    <source>
        <dbReference type="PROSITE" id="PS51459"/>
    </source>
</evidence>
<dbReference type="PANTHER" id="PTHR39560:SF1">
    <property type="entry name" value="PROTEIN ADENYLYLTRANSFERASE FIC-RELATED"/>
    <property type="match status" value="1"/>
</dbReference>
<evidence type="ECO:0000256" key="5">
    <source>
        <dbReference type="ARBA" id="ARBA00034531"/>
    </source>
</evidence>
<dbReference type="InterPro" id="IPR003812">
    <property type="entry name" value="Fido"/>
</dbReference>
<dbReference type="AlphaFoldDB" id="A0A842JKH9"/>
<name>A0A842JKH9_9ACTN</name>
<dbReference type="GO" id="GO:0070733">
    <property type="term" value="F:AMPylase activity"/>
    <property type="evidence" value="ECO:0007669"/>
    <property type="project" value="UniProtKB-EC"/>
</dbReference>
<dbReference type="RefSeq" id="WP_185905417.1">
    <property type="nucleotide sequence ID" value="NZ_JACMSE010000006.1"/>
</dbReference>
<sequence>MTADNPSDYSYEPVRESGDASVRRAYWSVAMGLQKVDGLENSEYLRGLADEHIEGVRGIEETGGLVRAYYQVCESSDDGCGEGSAMDGFREADLVSQRIVELLTRGSFFLMPAMLPLVHRALFQDLDAAVYRPGEFKTEALQKREAVLNGDSVVYADPSLVERSLAFLFEEERSYVYGVEFDEAQLAHLGRFLSRLWQVHPFVEGNTRTVAVFAVLYLRDLGFDVDNEPFERHARYFRDALVRANYRNAKAGVMPDLSYVQRFLENLLAGADHTLRSRDLMARPLFDDPSLLRNVDPSCAFAGAPSSLEKS</sequence>
<dbReference type="Gene3D" id="1.10.3290.10">
    <property type="entry name" value="Fido-like domain"/>
    <property type="match status" value="1"/>
</dbReference>
<keyword evidence="10" id="KW-1185">Reference proteome</keyword>
<dbReference type="EMBL" id="JACMSE010000006">
    <property type="protein sequence ID" value="MBC2889620.1"/>
    <property type="molecule type" value="Genomic_DNA"/>
</dbReference>
<proteinExistence type="predicted"/>
<evidence type="ECO:0000256" key="2">
    <source>
        <dbReference type="ARBA" id="ARBA00022695"/>
    </source>
</evidence>
<comment type="catalytic activity">
    <reaction evidence="6">
        <text>L-threonyl-[protein] + ATP = 3-O-(5'-adenylyl)-L-threonyl-[protein] + diphosphate</text>
        <dbReference type="Rhea" id="RHEA:54292"/>
        <dbReference type="Rhea" id="RHEA-COMP:11060"/>
        <dbReference type="Rhea" id="RHEA-COMP:13847"/>
        <dbReference type="ChEBI" id="CHEBI:30013"/>
        <dbReference type="ChEBI" id="CHEBI:30616"/>
        <dbReference type="ChEBI" id="CHEBI:33019"/>
        <dbReference type="ChEBI" id="CHEBI:138113"/>
        <dbReference type="EC" id="2.7.7.108"/>
    </reaction>
</comment>
<evidence type="ECO:0000256" key="1">
    <source>
        <dbReference type="ARBA" id="ARBA00022679"/>
    </source>
</evidence>
<evidence type="ECO:0000313" key="10">
    <source>
        <dbReference type="Proteomes" id="UP000587396"/>
    </source>
</evidence>
<comment type="catalytic activity">
    <reaction evidence="7">
        <text>L-tyrosyl-[protein] + ATP = O-(5'-adenylyl)-L-tyrosyl-[protein] + diphosphate</text>
        <dbReference type="Rhea" id="RHEA:54288"/>
        <dbReference type="Rhea" id="RHEA-COMP:10136"/>
        <dbReference type="Rhea" id="RHEA-COMP:13846"/>
        <dbReference type="ChEBI" id="CHEBI:30616"/>
        <dbReference type="ChEBI" id="CHEBI:33019"/>
        <dbReference type="ChEBI" id="CHEBI:46858"/>
        <dbReference type="ChEBI" id="CHEBI:83624"/>
        <dbReference type="EC" id="2.7.7.108"/>
    </reaction>
</comment>
<reference evidence="9 10" key="1">
    <citation type="submission" date="2020-08" db="EMBL/GenBank/DDBJ databases">
        <authorList>
            <person name="Liu C."/>
            <person name="Sun Q."/>
        </authorList>
    </citation>
    <scope>NUCLEOTIDE SEQUENCE [LARGE SCALE GENOMIC DNA]</scope>
    <source>
        <strain evidence="9 10">N22</strain>
    </source>
</reference>
<dbReference type="SUPFAM" id="SSF140931">
    <property type="entry name" value="Fic-like"/>
    <property type="match status" value="1"/>
</dbReference>
<evidence type="ECO:0000256" key="4">
    <source>
        <dbReference type="ARBA" id="ARBA00022840"/>
    </source>
</evidence>
<comment type="caution">
    <text evidence="9">The sequence shown here is derived from an EMBL/GenBank/DDBJ whole genome shotgun (WGS) entry which is preliminary data.</text>
</comment>
<dbReference type="PANTHER" id="PTHR39560">
    <property type="entry name" value="PROTEIN ADENYLYLTRANSFERASE FIC-RELATED"/>
    <property type="match status" value="1"/>
</dbReference>
<dbReference type="PROSITE" id="PS51459">
    <property type="entry name" value="FIDO"/>
    <property type="match status" value="1"/>
</dbReference>
<dbReference type="Proteomes" id="UP000587396">
    <property type="component" value="Unassembled WGS sequence"/>
</dbReference>
<dbReference type="InterPro" id="IPR036597">
    <property type="entry name" value="Fido-like_dom_sf"/>
</dbReference>
<keyword evidence="3" id="KW-0547">Nucleotide-binding</keyword>